<evidence type="ECO:0000256" key="5">
    <source>
        <dbReference type="SAM" id="MobiDB-lite"/>
    </source>
</evidence>
<proteinExistence type="predicted"/>
<dbReference type="SMART" id="SM00248">
    <property type="entry name" value="ANK"/>
    <property type="match status" value="11"/>
</dbReference>
<feature type="domain" description="TANC1/2-like winged helix" evidence="9">
    <location>
        <begin position="546"/>
        <end position="671"/>
    </location>
</feature>
<dbReference type="InterPro" id="IPR056884">
    <property type="entry name" value="NPHP3-like_N"/>
</dbReference>
<keyword evidence="2" id="KW-0677">Repeat</keyword>
<keyword evidence="6" id="KW-0472">Membrane</keyword>
<dbReference type="Pfam" id="PF24883">
    <property type="entry name" value="NPHP3_N"/>
    <property type="match status" value="1"/>
</dbReference>
<evidence type="ECO:0000259" key="7">
    <source>
        <dbReference type="Pfam" id="PF24883"/>
    </source>
</evidence>
<keyword evidence="6" id="KW-0812">Transmembrane</keyword>
<dbReference type="InterPro" id="IPR002110">
    <property type="entry name" value="Ankyrin_rpt"/>
</dbReference>
<evidence type="ECO:0000256" key="3">
    <source>
        <dbReference type="ARBA" id="ARBA00023043"/>
    </source>
</evidence>
<name>A0ABD3UUC0_SINWO</name>
<evidence type="ECO:0000256" key="1">
    <source>
        <dbReference type="ARBA" id="ARBA00022553"/>
    </source>
</evidence>
<dbReference type="SUPFAM" id="SSF48403">
    <property type="entry name" value="Ankyrin repeat"/>
    <property type="match status" value="2"/>
</dbReference>
<sequence length="1802" mass="208263">WCDACKEWKKNLSQYIRPRGRRVYWDKMRSWEWPHNHRQLGRVFSSQCWEEEKLNDLPTYLEIIKSCSEFKLPSTVLNQMKDIRESRNKYTGHNPSLRISENIKNSIFDIIKRFVSTAEISREINSTSLLQTLHDIQTGKPFQRSPEEFSQVENKDENKHDTNSVENDSNDLEIIMDDLKTQQNGTAIVINEVKGRNKAVLAGIFAVIFTCLTFASLFTRTGKDSHEGCLGEDFSYPILPELFLSHYIKEHTKLVGREWLLQNISDIIFDKHIDNTGVLLVAEMGFGKSALVSHIVCAETTEPGGELRARLLAYHVCRFDALNTKRAAIFIRRLAGMIANFIPQFGSALETEKGVLSYLNSTKCNYDPVGCMDQSIVYTLSKVESSIDTGRTWIIVIDALDECEDTDANKNEILSVLERTAYRFPKWIKFICTTRNISVLIRKLRDFRFMEISANDVRNKRDIHDFVRKHIEAEHSIYQKLSSTFAMHRISDIVDKLCAMSSGNFLYVHHALEYLKSMNDLSVENIPNSLDKIYQLNFERIYGQMEERFHWTRKVLEILCVSNEPMKKENIFDILLFESRNLSKNIFAKVMHSLMHFVSFTSDGKISFTHISMYHWLTDVKREAMAYYIEKEVGHNVMARYLFHLINESNNDIDTHIINLAVHVSESKQHDLVSYFKSLPRRFFKGTDESGSLLHTLAKHINSYRATELCLYFFRNVDILNEDKLTSAFIAAGRGHVETLRSLLDAGAEITFRISLPTLFATVDDAALITKTRTFWGYGLLDIAAQHGHVDTVRLLLSRNKSMANVVNDMNVKPHHLACEFGHANVLDIFLKLSPRFADQRCLYNAASGGHTQIVERLLNLGVKDVCLPCNGSFYWLKENENRMQSPVLNVQRRLQQVDLNIGIMKHVNEKLSQRKPFDDWQTISCETALHVSSRKGFIDTVHMLISHAQDATTCRDRAGRTPFLTASIHNRIDIVELLYPIINASDKCLEWNFTQEEIMHLNGIEISKLLEGKCSNSSSVVHLIARYGLTNLANNSLYHDMDWEEEDMEGCRPIHHAACHAGLDMFLYLYRRKVDFFSRAKNGSTAFHSAALCRPFNLYVMYHLNSDKMPPLFDNLNRSILQYMFMYRLSIDSSHALKSISERIYLMGILFSEEHIMHVDSTGANILHYIMKHGYFNAVLHLYNKYQDIFLKCILKNDNLKHNPLDEAFYNLAYHPRVIRRPYNCSLNNVIAYKCGGVDVNDYVMYMSPIELTILYFVVTVSPKIEYHRYFKHYVHEAIKRSNVYVTLMFLIYFNAHSTLGKDGFNPLTTFTSIGNNPIMANVFLGDGCDCLKCGMPIEKSPLHRISLNLNNSFWFVDCNKVHRMIKDLSTEYIEQCVDNEGFNVLHRAVEGGNFELVKCYFDRGLSLKMNSESFSQYIFLGALAKFSLPTFNTEPYELQFFNKTKDLYRELRFPHVRVDYDKTTLLLLRHMHKRRSLMLDVICQNKKATLSLVHLAAANGLVESLEYIADKWGKKALICQNADLISPIYLAYVFNQFGVIQYLEKKNITLNFPKHKPELYMSFIVLFDVNNLQQKTGHCLRTVLQCLNIINYSPHNYFVLLRGSSCLKIFSCSDLFMKVVHAFKKAQKMMAHLVRLFLRTFDLCKSVGNNNGLILASGQCIPGFPQLRTLMSQLLLVLKNRFTVNVMMEILNQNSTVLTMKWLFDRWKVLVQYVNMTSHSVIKYFETVSSVIEPALGREFAYLRTLTLIGRYNQLKSASNIFNNISKITNVQLSFQLPRIMMDAFKPLNDMFSSQKRKNY</sequence>
<keyword evidence="6" id="KW-1133">Transmembrane helix</keyword>
<feature type="transmembrane region" description="Helical" evidence="6">
    <location>
        <begin position="199"/>
        <end position="218"/>
    </location>
</feature>
<dbReference type="InterPro" id="IPR058056">
    <property type="entry name" value="WH_TANC1/2"/>
</dbReference>
<dbReference type="Gene3D" id="1.25.40.20">
    <property type="entry name" value="Ankyrin repeat-containing domain"/>
    <property type="match status" value="4"/>
</dbReference>
<dbReference type="PANTHER" id="PTHR24198:SF165">
    <property type="entry name" value="ANKYRIN REPEAT-CONTAINING PROTEIN-RELATED"/>
    <property type="match status" value="1"/>
</dbReference>
<dbReference type="Pfam" id="PF12796">
    <property type="entry name" value="Ank_2"/>
    <property type="match status" value="1"/>
</dbReference>
<gene>
    <name evidence="10" type="ORF">ACJMK2_016230</name>
</gene>
<feature type="non-terminal residue" evidence="10">
    <location>
        <position position="1"/>
    </location>
</feature>
<comment type="caution">
    <text evidence="10">The sequence shown here is derived from an EMBL/GenBank/DDBJ whole genome shotgun (WGS) entry which is preliminary data.</text>
</comment>
<dbReference type="Pfam" id="PF25521">
    <property type="entry name" value="WHD_TANC1"/>
    <property type="match status" value="1"/>
</dbReference>
<dbReference type="InterPro" id="IPR036770">
    <property type="entry name" value="Ankyrin_rpt-contain_sf"/>
</dbReference>
<evidence type="ECO:0000313" key="10">
    <source>
        <dbReference type="EMBL" id="KAL3852611.1"/>
    </source>
</evidence>
<dbReference type="Gene3D" id="3.40.50.300">
    <property type="entry name" value="P-loop containing nucleotide triphosphate hydrolases"/>
    <property type="match status" value="1"/>
</dbReference>
<dbReference type="Pfam" id="PF15112">
    <property type="entry name" value="DUF4559"/>
    <property type="match status" value="1"/>
</dbReference>
<keyword evidence="1" id="KW-0597">Phosphoprotein</keyword>
<keyword evidence="3 4" id="KW-0040">ANK repeat</keyword>
<feature type="repeat" description="ANK" evidence="4">
    <location>
        <begin position="1382"/>
        <end position="1414"/>
    </location>
</feature>
<evidence type="ECO:0000256" key="2">
    <source>
        <dbReference type="ARBA" id="ARBA00022737"/>
    </source>
</evidence>
<dbReference type="PANTHER" id="PTHR24198">
    <property type="entry name" value="ANKYRIN REPEAT AND PROTEIN KINASE DOMAIN-CONTAINING PROTEIN"/>
    <property type="match status" value="1"/>
</dbReference>
<evidence type="ECO:0000259" key="9">
    <source>
        <dbReference type="Pfam" id="PF25521"/>
    </source>
</evidence>
<keyword evidence="11" id="KW-1185">Reference proteome</keyword>
<feature type="region of interest" description="Disordered" evidence="5">
    <location>
        <begin position="140"/>
        <end position="167"/>
    </location>
</feature>
<dbReference type="Proteomes" id="UP001634394">
    <property type="component" value="Unassembled WGS sequence"/>
</dbReference>
<dbReference type="InterPro" id="IPR058018">
    <property type="entry name" value="AAA_lid_TANC1/2"/>
</dbReference>
<dbReference type="InterPro" id="IPR027417">
    <property type="entry name" value="P-loop_NTPase"/>
</dbReference>
<dbReference type="EMBL" id="JBJQND010000015">
    <property type="protein sequence ID" value="KAL3852611.1"/>
    <property type="molecule type" value="Genomic_DNA"/>
</dbReference>
<dbReference type="InterPro" id="IPR027897">
    <property type="entry name" value="DUF4559"/>
</dbReference>
<feature type="compositionally biased region" description="Basic and acidic residues" evidence="5">
    <location>
        <begin position="153"/>
        <end position="163"/>
    </location>
</feature>
<feature type="domain" description="TANC1/2-like AAA+ ATPase lid" evidence="8">
    <location>
        <begin position="458"/>
        <end position="539"/>
    </location>
</feature>
<organism evidence="10 11">
    <name type="scientific">Sinanodonta woodiana</name>
    <name type="common">Chinese pond mussel</name>
    <name type="synonym">Anodonta woodiana</name>
    <dbReference type="NCBI Taxonomy" id="1069815"/>
    <lineage>
        <taxon>Eukaryota</taxon>
        <taxon>Metazoa</taxon>
        <taxon>Spiralia</taxon>
        <taxon>Lophotrochozoa</taxon>
        <taxon>Mollusca</taxon>
        <taxon>Bivalvia</taxon>
        <taxon>Autobranchia</taxon>
        <taxon>Heteroconchia</taxon>
        <taxon>Palaeoheterodonta</taxon>
        <taxon>Unionida</taxon>
        <taxon>Unionoidea</taxon>
        <taxon>Unionidae</taxon>
        <taxon>Unioninae</taxon>
        <taxon>Sinanodonta</taxon>
    </lineage>
</organism>
<evidence type="ECO:0000256" key="6">
    <source>
        <dbReference type="SAM" id="Phobius"/>
    </source>
</evidence>
<feature type="domain" description="Nephrocystin 3-like N-terminal" evidence="7">
    <location>
        <begin position="258"/>
        <end position="435"/>
    </location>
</feature>
<dbReference type="Pfam" id="PF25520">
    <property type="entry name" value="AAA_lid_TANC1"/>
    <property type="match status" value="1"/>
</dbReference>
<reference evidence="10 11" key="1">
    <citation type="submission" date="2024-11" db="EMBL/GenBank/DDBJ databases">
        <title>Chromosome-level genome assembly of the freshwater bivalve Anodonta woodiana.</title>
        <authorList>
            <person name="Chen X."/>
        </authorList>
    </citation>
    <scope>NUCLEOTIDE SEQUENCE [LARGE SCALE GENOMIC DNA]</scope>
    <source>
        <strain evidence="10">MN2024</strain>
        <tissue evidence="10">Gills</tissue>
    </source>
</reference>
<dbReference type="SUPFAM" id="SSF52540">
    <property type="entry name" value="P-loop containing nucleoside triphosphate hydrolases"/>
    <property type="match status" value="1"/>
</dbReference>
<dbReference type="PROSITE" id="PS50088">
    <property type="entry name" value="ANK_REPEAT"/>
    <property type="match status" value="1"/>
</dbReference>
<evidence type="ECO:0000313" key="11">
    <source>
        <dbReference type="Proteomes" id="UP001634394"/>
    </source>
</evidence>
<evidence type="ECO:0000256" key="4">
    <source>
        <dbReference type="PROSITE-ProRule" id="PRU00023"/>
    </source>
</evidence>
<evidence type="ECO:0000259" key="8">
    <source>
        <dbReference type="Pfam" id="PF25520"/>
    </source>
</evidence>
<accession>A0ABD3UUC0</accession>
<protein>
    <submittedName>
        <fullName evidence="10">Uncharacterized protein</fullName>
    </submittedName>
</protein>